<organism evidence="2 3">
    <name type="scientific">Quercus suber</name>
    <name type="common">Cork oak</name>
    <dbReference type="NCBI Taxonomy" id="58331"/>
    <lineage>
        <taxon>Eukaryota</taxon>
        <taxon>Viridiplantae</taxon>
        <taxon>Streptophyta</taxon>
        <taxon>Embryophyta</taxon>
        <taxon>Tracheophyta</taxon>
        <taxon>Spermatophyta</taxon>
        <taxon>Magnoliopsida</taxon>
        <taxon>eudicotyledons</taxon>
        <taxon>Gunneridae</taxon>
        <taxon>Pentapetalae</taxon>
        <taxon>rosids</taxon>
        <taxon>fabids</taxon>
        <taxon>Fagales</taxon>
        <taxon>Fagaceae</taxon>
        <taxon>Quercus</taxon>
    </lineage>
</organism>
<dbReference type="InterPro" id="IPR036397">
    <property type="entry name" value="RNaseH_sf"/>
</dbReference>
<dbReference type="GO" id="GO:0003676">
    <property type="term" value="F:nucleic acid binding"/>
    <property type="evidence" value="ECO:0007669"/>
    <property type="project" value="InterPro"/>
</dbReference>
<dbReference type="Proteomes" id="UP000237347">
    <property type="component" value="Unassembled WGS sequence"/>
</dbReference>
<feature type="domain" description="RNase H type-1" evidence="1">
    <location>
        <begin position="2"/>
        <end position="55"/>
    </location>
</feature>
<dbReference type="Pfam" id="PF13456">
    <property type="entry name" value="RVT_3"/>
    <property type="match status" value="1"/>
</dbReference>
<evidence type="ECO:0000313" key="3">
    <source>
        <dbReference type="Proteomes" id="UP000237347"/>
    </source>
</evidence>
<name>A0AAW0M886_QUESU</name>
<reference evidence="2 3" key="1">
    <citation type="journal article" date="2018" name="Sci. Data">
        <title>The draft genome sequence of cork oak.</title>
        <authorList>
            <person name="Ramos A.M."/>
            <person name="Usie A."/>
            <person name="Barbosa P."/>
            <person name="Barros P.M."/>
            <person name="Capote T."/>
            <person name="Chaves I."/>
            <person name="Simoes F."/>
            <person name="Abreu I."/>
            <person name="Carrasquinho I."/>
            <person name="Faro C."/>
            <person name="Guimaraes J.B."/>
            <person name="Mendonca D."/>
            <person name="Nobrega F."/>
            <person name="Rodrigues L."/>
            <person name="Saibo N.J.M."/>
            <person name="Varela M.C."/>
            <person name="Egas C."/>
            <person name="Matos J."/>
            <person name="Miguel C.M."/>
            <person name="Oliveira M.M."/>
            <person name="Ricardo C.P."/>
            <person name="Goncalves S."/>
        </authorList>
    </citation>
    <scope>NUCLEOTIDE SEQUENCE [LARGE SCALE GENOMIC DNA]</scope>
    <source>
        <strain evidence="3">cv. HL8</strain>
    </source>
</reference>
<gene>
    <name evidence="2" type="ORF">CFP56_009614</name>
</gene>
<keyword evidence="3" id="KW-1185">Reference proteome</keyword>
<dbReference type="GO" id="GO:0004523">
    <property type="term" value="F:RNA-DNA hybrid ribonuclease activity"/>
    <property type="evidence" value="ECO:0007669"/>
    <property type="project" value="InterPro"/>
</dbReference>
<evidence type="ECO:0000313" key="2">
    <source>
        <dbReference type="EMBL" id="KAK7858949.1"/>
    </source>
</evidence>
<dbReference type="Gene3D" id="3.30.420.10">
    <property type="entry name" value="Ribonuclease H-like superfamily/Ribonuclease H"/>
    <property type="match status" value="1"/>
</dbReference>
<sequence>MDAKIIIDALSSHTKANTIVSSIMDDCRQLIAQIPQARFEHIYKEANKCADFLARLGSSLDVEFTIFSSPLVDMFNIWEADARGLCCTKMCPAPSFVS</sequence>
<accession>A0AAW0M886</accession>
<dbReference type="PANTHER" id="PTHR35516">
    <property type="entry name" value="CYTOCHROME B6-F COMPLEX SUBUNIT 5"/>
    <property type="match status" value="1"/>
</dbReference>
<comment type="caution">
    <text evidence="2">The sequence shown here is derived from an EMBL/GenBank/DDBJ whole genome shotgun (WGS) entry which is preliminary data.</text>
</comment>
<proteinExistence type="predicted"/>
<protein>
    <recommendedName>
        <fullName evidence="1">RNase H type-1 domain-containing protein</fullName>
    </recommendedName>
</protein>
<dbReference type="EMBL" id="PKMF04000016">
    <property type="protein sequence ID" value="KAK7858949.1"/>
    <property type="molecule type" value="Genomic_DNA"/>
</dbReference>
<evidence type="ECO:0000259" key="1">
    <source>
        <dbReference type="Pfam" id="PF13456"/>
    </source>
</evidence>
<dbReference type="PANTHER" id="PTHR35516:SF11">
    <property type="entry name" value="CYTOCHROME B6-F COMPLEX SUBUNIT 5"/>
    <property type="match status" value="1"/>
</dbReference>
<dbReference type="InterPro" id="IPR002156">
    <property type="entry name" value="RNaseH_domain"/>
</dbReference>
<dbReference type="AlphaFoldDB" id="A0AAW0M886"/>